<feature type="repeat" description="TPR" evidence="1">
    <location>
        <begin position="91"/>
        <end position="124"/>
    </location>
</feature>
<feature type="signal peptide" evidence="2">
    <location>
        <begin position="1"/>
        <end position="19"/>
    </location>
</feature>
<sequence length="178" mass="19111">MFRIAATLGLICLPMGALAVGPEDDPPLPTQSTTTCSAGMIWDPGLGRCAVIRNSRLGDDALYRTARELAYAGRYEDAIATLGQMSDPTESRVLTTLGYAHRRAGRVDLGMAYYDRALAADPDNLLARAYLGQGHLLAGRYNMARRELDEIRARGGAGSWPETALDRAIAAGAAFSDY</sequence>
<keyword evidence="2" id="KW-0732">Signal</keyword>
<dbReference type="OrthoDB" id="8592798at2"/>
<evidence type="ECO:0000256" key="1">
    <source>
        <dbReference type="PROSITE-ProRule" id="PRU00339"/>
    </source>
</evidence>
<reference evidence="3 4" key="1">
    <citation type="submission" date="2018-10" db="EMBL/GenBank/DDBJ databases">
        <authorList>
            <person name="Jung H.S."/>
            <person name="Jeon C.O."/>
        </authorList>
    </citation>
    <scope>NUCLEOTIDE SEQUENCE [LARGE SCALE GENOMIC DNA]</scope>
    <source>
        <strain evidence="3 4">MA-7-27</strain>
    </source>
</reference>
<gene>
    <name evidence="3" type="ORF">D9R08_06335</name>
</gene>
<feature type="chain" id="PRO_5018156712" evidence="2">
    <location>
        <begin position="20"/>
        <end position="178"/>
    </location>
</feature>
<keyword evidence="1" id="KW-0802">TPR repeat</keyword>
<evidence type="ECO:0000313" key="3">
    <source>
        <dbReference type="EMBL" id="RMA43232.1"/>
    </source>
</evidence>
<dbReference type="Gene3D" id="1.25.40.10">
    <property type="entry name" value="Tetratricopeptide repeat domain"/>
    <property type="match status" value="1"/>
</dbReference>
<name>A0A3L9Y4F8_9RHOB</name>
<accession>A0A3L9Y4F8</accession>
<dbReference type="Pfam" id="PF13428">
    <property type="entry name" value="TPR_14"/>
    <property type="match status" value="1"/>
</dbReference>
<comment type="caution">
    <text evidence="3">The sequence shown here is derived from an EMBL/GenBank/DDBJ whole genome shotgun (WGS) entry which is preliminary data.</text>
</comment>
<dbReference type="SUPFAM" id="SSF48452">
    <property type="entry name" value="TPR-like"/>
    <property type="match status" value="1"/>
</dbReference>
<dbReference type="SMART" id="SM00028">
    <property type="entry name" value="TPR"/>
    <property type="match status" value="1"/>
</dbReference>
<dbReference type="EMBL" id="RCNT01000002">
    <property type="protein sequence ID" value="RMA43232.1"/>
    <property type="molecule type" value="Genomic_DNA"/>
</dbReference>
<dbReference type="PROSITE" id="PS50005">
    <property type="entry name" value="TPR"/>
    <property type="match status" value="1"/>
</dbReference>
<evidence type="ECO:0000256" key="2">
    <source>
        <dbReference type="SAM" id="SignalP"/>
    </source>
</evidence>
<dbReference type="RefSeq" id="WP_121897166.1">
    <property type="nucleotide sequence ID" value="NZ_RCNT01000002.1"/>
</dbReference>
<dbReference type="InterPro" id="IPR019734">
    <property type="entry name" value="TPR_rpt"/>
</dbReference>
<dbReference type="InterPro" id="IPR011990">
    <property type="entry name" value="TPR-like_helical_dom_sf"/>
</dbReference>
<dbReference type="Proteomes" id="UP000281343">
    <property type="component" value="Unassembled WGS sequence"/>
</dbReference>
<dbReference type="AlphaFoldDB" id="A0A3L9Y4F8"/>
<proteinExistence type="predicted"/>
<evidence type="ECO:0000313" key="4">
    <source>
        <dbReference type="Proteomes" id="UP000281343"/>
    </source>
</evidence>
<keyword evidence="4" id="KW-1185">Reference proteome</keyword>
<protein>
    <submittedName>
        <fullName evidence="3">Tetratricopeptide repeat protein</fullName>
    </submittedName>
</protein>
<organism evidence="3 4">
    <name type="scientific">Rhodophyticola porphyridii</name>
    <dbReference type="NCBI Taxonomy" id="1852017"/>
    <lineage>
        <taxon>Bacteria</taxon>
        <taxon>Pseudomonadati</taxon>
        <taxon>Pseudomonadota</taxon>
        <taxon>Alphaproteobacteria</taxon>
        <taxon>Rhodobacterales</taxon>
        <taxon>Roseobacteraceae</taxon>
        <taxon>Rhodophyticola</taxon>
    </lineage>
</organism>